<evidence type="ECO:0000256" key="1">
    <source>
        <dbReference type="ARBA" id="ARBA00023015"/>
    </source>
</evidence>
<dbReference type="EMBL" id="JAVREV010000002">
    <property type="protein sequence ID" value="MDT0441639.1"/>
    <property type="molecule type" value="Genomic_DNA"/>
</dbReference>
<reference evidence="7" key="1">
    <citation type="submission" date="2023-07" db="EMBL/GenBank/DDBJ databases">
        <title>30 novel species of actinomycetes from the DSMZ collection.</title>
        <authorList>
            <person name="Nouioui I."/>
        </authorList>
    </citation>
    <scope>NUCLEOTIDE SEQUENCE [LARGE SCALE GENOMIC DNA]</scope>
    <source>
        <strain evidence="7">DSM 41886</strain>
    </source>
</reference>
<dbReference type="PANTHER" id="PTHR30055:SF151">
    <property type="entry name" value="TRANSCRIPTIONAL REGULATORY PROTEIN"/>
    <property type="match status" value="1"/>
</dbReference>
<dbReference type="SUPFAM" id="SSF48498">
    <property type="entry name" value="Tetracyclin repressor-like, C-terminal domain"/>
    <property type="match status" value="1"/>
</dbReference>
<protein>
    <submittedName>
        <fullName evidence="6">TetR/AcrR family transcriptional regulator</fullName>
    </submittedName>
</protein>
<dbReference type="RefSeq" id="WP_311615607.1">
    <property type="nucleotide sequence ID" value="NZ_JAVREV010000002.1"/>
</dbReference>
<evidence type="ECO:0000259" key="5">
    <source>
        <dbReference type="PROSITE" id="PS50977"/>
    </source>
</evidence>
<keyword evidence="1" id="KW-0805">Transcription regulation</keyword>
<proteinExistence type="predicted"/>
<evidence type="ECO:0000256" key="4">
    <source>
        <dbReference type="PROSITE-ProRule" id="PRU00335"/>
    </source>
</evidence>
<keyword evidence="7" id="KW-1185">Reference proteome</keyword>
<sequence>MGTGSRDIERTIDLLWRTGEPGTRGPRGSLTVDRIVATAIEIADAEGIGGVSMRKIAERLGVTTMSLYRYVPGKEDLLDLMFEMATGMPDTDAWPDDWRGRLTAYAVDSRAMLLERPWMADIPLSGPPMGPNNLTWMEAVLSALDGTGLRDEDMAGMLMLLASFVLHDVQRQLSMTRAVPHTGFSYEEWGEVYGRTLTARADPARFPTVSRVAATGVFSAEAATADEDFLYGITFVLDGIDSLIQTRNGGA</sequence>
<dbReference type="PANTHER" id="PTHR30055">
    <property type="entry name" value="HTH-TYPE TRANSCRIPTIONAL REGULATOR RUTR"/>
    <property type="match status" value="1"/>
</dbReference>
<dbReference type="Pfam" id="PF00440">
    <property type="entry name" value="TetR_N"/>
    <property type="match status" value="1"/>
</dbReference>
<feature type="DNA-binding region" description="H-T-H motif" evidence="4">
    <location>
        <begin position="52"/>
        <end position="71"/>
    </location>
</feature>
<dbReference type="InterPro" id="IPR009057">
    <property type="entry name" value="Homeodomain-like_sf"/>
</dbReference>
<organism evidence="6 7">
    <name type="scientific">Streptomyces johnsoniae</name>
    <dbReference type="NCBI Taxonomy" id="3075532"/>
    <lineage>
        <taxon>Bacteria</taxon>
        <taxon>Bacillati</taxon>
        <taxon>Actinomycetota</taxon>
        <taxon>Actinomycetes</taxon>
        <taxon>Kitasatosporales</taxon>
        <taxon>Streptomycetaceae</taxon>
        <taxon>Streptomyces</taxon>
    </lineage>
</organism>
<evidence type="ECO:0000313" key="6">
    <source>
        <dbReference type="EMBL" id="MDT0441639.1"/>
    </source>
</evidence>
<feature type="domain" description="HTH tetR-type" evidence="5">
    <location>
        <begin position="29"/>
        <end position="89"/>
    </location>
</feature>
<evidence type="ECO:0000256" key="3">
    <source>
        <dbReference type="ARBA" id="ARBA00023163"/>
    </source>
</evidence>
<keyword evidence="2 4" id="KW-0238">DNA-binding</keyword>
<name>A0ABU2RY05_9ACTN</name>
<dbReference type="Proteomes" id="UP001183615">
    <property type="component" value="Unassembled WGS sequence"/>
</dbReference>
<dbReference type="Gene3D" id="1.10.357.10">
    <property type="entry name" value="Tetracycline Repressor, domain 2"/>
    <property type="match status" value="1"/>
</dbReference>
<dbReference type="InterPro" id="IPR050109">
    <property type="entry name" value="HTH-type_TetR-like_transc_reg"/>
</dbReference>
<dbReference type="InterPro" id="IPR001647">
    <property type="entry name" value="HTH_TetR"/>
</dbReference>
<evidence type="ECO:0000313" key="7">
    <source>
        <dbReference type="Proteomes" id="UP001183615"/>
    </source>
</evidence>
<accession>A0ABU2RY05</accession>
<keyword evidence="3" id="KW-0804">Transcription</keyword>
<dbReference type="PROSITE" id="PS50977">
    <property type="entry name" value="HTH_TETR_2"/>
    <property type="match status" value="1"/>
</dbReference>
<dbReference type="InterPro" id="IPR036271">
    <property type="entry name" value="Tet_transcr_reg_TetR-rel_C_sf"/>
</dbReference>
<gene>
    <name evidence="6" type="ORF">RM779_03360</name>
</gene>
<dbReference type="Gene3D" id="1.10.10.60">
    <property type="entry name" value="Homeodomain-like"/>
    <property type="match status" value="1"/>
</dbReference>
<evidence type="ECO:0000256" key="2">
    <source>
        <dbReference type="ARBA" id="ARBA00023125"/>
    </source>
</evidence>
<comment type="caution">
    <text evidence="6">The sequence shown here is derived from an EMBL/GenBank/DDBJ whole genome shotgun (WGS) entry which is preliminary data.</text>
</comment>
<dbReference type="Pfam" id="PF02909">
    <property type="entry name" value="TetR_C_1"/>
    <property type="match status" value="1"/>
</dbReference>
<dbReference type="InterPro" id="IPR004111">
    <property type="entry name" value="Repressor_TetR_C"/>
</dbReference>
<dbReference type="PRINTS" id="PR00455">
    <property type="entry name" value="HTHTETR"/>
</dbReference>
<dbReference type="SUPFAM" id="SSF46689">
    <property type="entry name" value="Homeodomain-like"/>
    <property type="match status" value="1"/>
</dbReference>